<accession>K9AS20</accession>
<evidence type="ECO:0000313" key="1">
    <source>
        <dbReference type="EMBL" id="EKU45382.1"/>
    </source>
</evidence>
<keyword evidence="2" id="KW-1185">Reference proteome</keyword>
<protein>
    <submittedName>
        <fullName evidence="1">Phage head-tail adaptor</fullName>
    </submittedName>
</protein>
<evidence type="ECO:0000313" key="2">
    <source>
        <dbReference type="Proteomes" id="UP000009885"/>
    </source>
</evidence>
<name>K9AS20_9STAP</name>
<organism evidence="1 2">
    <name type="scientific">Staphylococcus massiliensis S46</name>
    <dbReference type="NCBI Taxonomy" id="1229783"/>
    <lineage>
        <taxon>Bacteria</taxon>
        <taxon>Bacillati</taxon>
        <taxon>Bacillota</taxon>
        <taxon>Bacilli</taxon>
        <taxon>Bacillales</taxon>
        <taxon>Staphylococcaceae</taxon>
        <taxon>Staphylococcus</taxon>
    </lineage>
</organism>
<dbReference type="EMBL" id="AMSQ01000031">
    <property type="protein sequence ID" value="EKU45382.1"/>
    <property type="molecule type" value="Genomic_DNA"/>
</dbReference>
<reference evidence="1 2" key="1">
    <citation type="journal article" date="2013" name="Genome Announc.">
        <title>Genome Sequence of Staphylococcus massiliensis Strain S46, Isolated from the Surface of Healthy Human Skin.</title>
        <authorList>
            <person name="Srivastav R."/>
            <person name="Singh A."/>
            <person name="Jangir P.K."/>
            <person name="Kumari C."/>
            <person name="Muduli S."/>
            <person name="Sharma R."/>
        </authorList>
    </citation>
    <scope>NUCLEOTIDE SEQUENCE [LARGE SCALE GENOMIC DNA]</scope>
    <source>
        <strain evidence="1 2">S46</strain>
    </source>
</reference>
<dbReference type="STRING" id="1229783.C273_11276"/>
<comment type="caution">
    <text evidence="1">The sequence shown here is derived from an EMBL/GenBank/DDBJ whole genome shotgun (WGS) entry which is preliminary data.</text>
</comment>
<dbReference type="eggNOG" id="COG5614">
    <property type="taxonomic scope" value="Bacteria"/>
</dbReference>
<dbReference type="Pfam" id="PF05521">
    <property type="entry name" value="Phage_HCP"/>
    <property type="match status" value="1"/>
</dbReference>
<sequence>MAYHFNSRIEIIKEVEGDDDFLPGGGGTVDKTIAKPWADVRTIKGSEYADLGTTVNEYPIRFIIRYREGIENAHFVKYGKRKYNIKSVTNDNGRNQTLTIFAISKFM</sequence>
<dbReference type="PATRIC" id="fig|1229783.3.peg.2233"/>
<dbReference type="InterPro" id="IPR008767">
    <property type="entry name" value="Phage_SPP1_head-tail_adaptor"/>
</dbReference>
<dbReference type="Gene3D" id="2.40.10.270">
    <property type="entry name" value="Bacteriophage SPP1 head-tail adaptor protein"/>
    <property type="match status" value="1"/>
</dbReference>
<gene>
    <name evidence="1" type="ORF">C273_11276</name>
</gene>
<proteinExistence type="predicted"/>
<dbReference type="Proteomes" id="UP000009885">
    <property type="component" value="Unassembled WGS sequence"/>
</dbReference>
<dbReference type="RefSeq" id="WP_009385217.1">
    <property type="nucleotide sequence ID" value="NZ_AMSQ01000031.1"/>
</dbReference>
<dbReference type="OrthoDB" id="9808209at2"/>
<dbReference type="AlphaFoldDB" id="K9AS20"/>
<dbReference type="InterPro" id="IPR038666">
    <property type="entry name" value="SSP1_head-tail_sf"/>
</dbReference>
<dbReference type="NCBIfam" id="TIGR01563">
    <property type="entry name" value="gp16_SPP1"/>
    <property type="match status" value="1"/>
</dbReference>